<dbReference type="OrthoDB" id="9805617at2"/>
<keyword evidence="9" id="KW-1185">Reference proteome</keyword>
<keyword evidence="2" id="KW-0378">Hydrolase</keyword>
<dbReference type="PANTHER" id="PTHR43519:SF1">
    <property type="entry name" value="ATP-DEPENDENT RNA HELICASE HRPB"/>
    <property type="match status" value="1"/>
</dbReference>
<evidence type="ECO:0000313" key="9">
    <source>
        <dbReference type="Proteomes" id="UP000315439"/>
    </source>
</evidence>
<dbReference type="InterPro" id="IPR011545">
    <property type="entry name" value="DEAD/DEAH_box_helicase_dom"/>
</dbReference>
<keyword evidence="3 8" id="KW-0347">Helicase</keyword>
<dbReference type="PIRSF" id="PIRSF005496">
    <property type="entry name" value="ATP_hel_hrpB"/>
    <property type="match status" value="1"/>
</dbReference>
<dbReference type="Gene3D" id="1.20.120.1080">
    <property type="match status" value="1"/>
</dbReference>
<dbReference type="SUPFAM" id="SSF52540">
    <property type="entry name" value="P-loop containing nucleoside triphosphate hydrolases"/>
    <property type="match status" value="1"/>
</dbReference>
<comment type="caution">
    <text evidence="8">The sequence shown here is derived from an EMBL/GenBank/DDBJ whole genome shotgun (WGS) entry which is preliminary data.</text>
</comment>
<keyword evidence="4" id="KW-0067">ATP-binding</keyword>
<dbReference type="PROSITE" id="PS51194">
    <property type="entry name" value="HELICASE_CTER"/>
    <property type="match status" value="1"/>
</dbReference>
<evidence type="ECO:0000313" key="8">
    <source>
        <dbReference type="EMBL" id="TQV86829.1"/>
    </source>
</evidence>
<dbReference type="Gene3D" id="3.40.50.300">
    <property type="entry name" value="P-loop containing nucleotide triphosphate hydrolases"/>
    <property type="match status" value="2"/>
</dbReference>
<dbReference type="Proteomes" id="UP000315439">
    <property type="component" value="Unassembled WGS sequence"/>
</dbReference>
<dbReference type="InterPro" id="IPR013689">
    <property type="entry name" value="RNA_helicase_ATP-dep_HrpB_C"/>
</dbReference>
<feature type="domain" description="Helicase ATP-binding" evidence="6">
    <location>
        <begin position="36"/>
        <end position="199"/>
    </location>
</feature>
<dbReference type="SMART" id="SM00847">
    <property type="entry name" value="HA2"/>
    <property type="match status" value="1"/>
</dbReference>
<dbReference type="InterPro" id="IPR001650">
    <property type="entry name" value="Helicase_C-like"/>
</dbReference>
<dbReference type="SMART" id="SM00382">
    <property type="entry name" value="AAA"/>
    <property type="match status" value="1"/>
</dbReference>
<dbReference type="AlphaFoldDB" id="A0A545UBI6"/>
<feature type="region of interest" description="Disordered" evidence="5">
    <location>
        <begin position="829"/>
        <end position="855"/>
    </location>
</feature>
<gene>
    <name evidence="8" type="primary">hrpB</name>
    <name evidence="8" type="ORF">FLL46_13490</name>
</gene>
<evidence type="ECO:0000256" key="5">
    <source>
        <dbReference type="SAM" id="MobiDB-lite"/>
    </source>
</evidence>
<dbReference type="SMART" id="SM00490">
    <property type="entry name" value="HELICc"/>
    <property type="match status" value="1"/>
</dbReference>
<sequence>MTFYLLKIQSVPTVEFLQNKLVNLDLPIVEHLDGISKNFLSHANLVLQAEPGAGKTTVVPLALLNHIPKNQKILILEPRRLAARNAAERMADILGEKVGHTVGYRIRNESKISKHTRIEVITEGILTRMLQSDPELAETGLIIFDEFHERSLDADIALAFSIEVQQTLRDDLQLLVMSATLDAESIAQLLQNAPLLKCEGRNYPVSIEYVAPKQHQDWSNIFTNAVNRALETSDNDILVFLPGIGEIKKANRIIQESFSDDSELVVVELYGDLPFSEQRKALLPEVGVRKIILSTNIAETSVTIQGVDCVIDSGLMRQSEFDPNVGFNRLRTRNISQASATQRTGRAGRLGPGSCIRLWAESDTLRKETSAEILRTDLAQFALELAKWGVASPEQLSLLDQPNTGAFNQAQDLLKKVGALNEQGKVIRHGNAILSLGVHPRIGHMLIKSIELKAGKLGCLIAAMLEEKDLLQGQHNGQYNNPDFSHRLNILFEPNFKSRTKKLILSQSKVLARKLDKIEKKSGSVQREPKEITHLLPVLLAMVFPDRIAQKRGQGYLLANGSGAQVPDDFLMVDEYLVVVKLGGQGRATKIFQAAAITRSDIENFFPDRITQTRDVKWDDKSLSVKAQLNTRLDEIILDSKKLSNLEPELITAGLLQGVLKQGIENLPWTPELLQWQERLIKLRQLAEYQNDFPDVSHQSLTDTVTQWLAPYLTGMYKLSDITESTLSQALKSMLDWNTQQKLDKLMPLSIKVASGSKVKIDYASSDKPILAVKLQEMFGEKETPKLAEGRLSVRVHLLSPARRPLQITEDLASFWATSYEDVKKEMKGRYPKHPWPDDPLTAQATRYTKKRLEK</sequence>
<dbReference type="Pfam" id="PF00270">
    <property type="entry name" value="DEAD"/>
    <property type="match status" value="1"/>
</dbReference>
<dbReference type="NCBIfam" id="TIGR01970">
    <property type="entry name" value="DEAH_box_HrpB"/>
    <property type="match status" value="1"/>
</dbReference>
<dbReference type="InterPro" id="IPR007502">
    <property type="entry name" value="Helicase-assoc_dom"/>
</dbReference>
<dbReference type="InterPro" id="IPR003593">
    <property type="entry name" value="AAA+_ATPase"/>
</dbReference>
<name>A0A545UBI6_9GAMM</name>
<dbReference type="SMART" id="SM00487">
    <property type="entry name" value="DEXDc"/>
    <property type="match status" value="1"/>
</dbReference>
<proteinExistence type="predicted"/>
<dbReference type="GO" id="GO:0004386">
    <property type="term" value="F:helicase activity"/>
    <property type="evidence" value="ECO:0007669"/>
    <property type="project" value="UniProtKB-KW"/>
</dbReference>
<dbReference type="InterPro" id="IPR027417">
    <property type="entry name" value="P-loop_NTPase"/>
</dbReference>
<dbReference type="EMBL" id="VIKS01000009">
    <property type="protein sequence ID" value="TQV86829.1"/>
    <property type="molecule type" value="Genomic_DNA"/>
</dbReference>
<dbReference type="InterPro" id="IPR049614">
    <property type="entry name" value="HrpB_DEXH"/>
</dbReference>
<dbReference type="Pfam" id="PF08482">
    <property type="entry name" value="HrpB_C"/>
    <property type="match status" value="1"/>
</dbReference>
<accession>A0A545UBI6</accession>
<evidence type="ECO:0000259" key="7">
    <source>
        <dbReference type="PROSITE" id="PS51194"/>
    </source>
</evidence>
<organism evidence="8 9">
    <name type="scientific">Aliikangiella coralliicola</name>
    <dbReference type="NCBI Taxonomy" id="2592383"/>
    <lineage>
        <taxon>Bacteria</taxon>
        <taxon>Pseudomonadati</taxon>
        <taxon>Pseudomonadota</taxon>
        <taxon>Gammaproteobacteria</taxon>
        <taxon>Oceanospirillales</taxon>
        <taxon>Pleioneaceae</taxon>
        <taxon>Aliikangiella</taxon>
    </lineage>
</organism>
<dbReference type="GO" id="GO:0016787">
    <property type="term" value="F:hydrolase activity"/>
    <property type="evidence" value="ECO:0007669"/>
    <property type="project" value="UniProtKB-KW"/>
</dbReference>
<dbReference type="GO" id="GO:0003676">
    <property type="term" value="F:nucleic acid binding"/>
    <property type="evidence" value="ECO:0007669"/>
    <property type="project" value="InterPro"/>
</dbReference>
<evidence type="ECO:0000256" key="4">
    <source>
        <dbReference type="ARBA" id="ARBA00022840"/>
    </source>
</evidence>
<dbReference type="PANTHER" id="PTHR43519">
    <property type="entry name" value="ATP-DEPENDENT RNA HELICASE HRPB"/>
    <property type="match status" value="1"/>
</dbReference>
<evidence type="ECO:0000256" key="2">
    <source>
        <dbReference type="ARBA" id="ARBA00022801"/>
    </source>
</evidence>
<dbReference type="Pfam" id="PF00271">
    <property type="entry name" value="Helicase_C"/>
    <property type="match status" value="1"/>
</dbReference>
<reference evidence="8 9" key="1">
    <citation type="submission" date="2019-07" db="EMBL/GenBank/DDBJ databases">
        <title>Draft genome for Aliikangiella sp. M105.</title>
        <authorList>
            <person name="Wang G."/>
        </authorList>
    </citation>
    <scope>NUCLEOTIDE SEQUENCE [LARGE SCALE GENOMIC DNA]</scope>
    <source>
        <strain evidence="8 9">M105</strain>
    </source>
</reference>
<dbReference type="CDD" id="cd17990">
    <property type="entry name" value="DEXHc_HrpB"/>
    <property type="match status" value="1"/>
</dbReference>
<dbReference type="GO" id="GO:0005524">
    <property type="term" value="F:ATP binding"/>
    <property type="evidence" value="ECO:0007669"/>
    <property type="project" value="UniProtKB-KW"/>
</dbReference>
<evidence type="ECO:0000259" key="6">
    <source>
        <dbReference type="PROSITE" id="PS51192"/>
    </source>
</evidence>
<dbReference type="InterPro" id="IPR014001">
    <property type="entry name" value="Helicase_ATP-bd"/>
</dbReference>
<evidence type="ECO:0000256" key="1">
    <source>
        <dbReference type="ARBA" id="ARBA00022741"/>
    </source>
</evidence>
<protein>
    <submittedName>
        <fullName evidence="8">ATP-dependent helicase HrpB</fullName>
    </submittedName>
</protein>
<evidence type="ECO:0000256" key="3">
    <source>
        <dbReference type="ARBA" id="ARBA00022806"/>
    </source>
</evidence>
<dbReference type="FunFam" id="3.40.50.300:FF:002125">
    <property type="entry name" value="ATP-dependent helicase HrpB"/>
    <property type="match status" value="1"/>
</dbReference>
<feature type="domain" description="Helicase C-terminal" evidence="7">
    <location>
        <begin position="225"/>
        <end position="389"/>
    </location>
</feature>
<keyword evidence="1" id="KW-0547">Nucleotide-binding</keyword>
<dbReference type="InterPro" id="IPR010225">
    <property type="entry name" value="HrpB"/>
</dbReference>
<dbReference type="PROSITE" id="PS51192">
    <property type="entry name" value="HELICASE_ATP_BIND_1"/>
    <property type="match status" value="1"/>
</dbReference>
<dbReference type="CDD" id="cd18791">
    <property type="entry name" value="SF2_C_RHA"/>
    <property type="match status" value="1"/>
</dbReference>